<dbReference type="Proteomes" id="UP000252415">
    <property type="component" value="Unassembled WGS sequence"/>
</dbReference>
<organism evidence="1 2">
    <name type="scientific">Paenibacillus prosopidis</name>
    <dbReference type="NCBI Taxonomy" id="630520"/>
    <lineage>
        <taxon>Bacteria</taxon>
        <taxon>Bacillati</taxon>
        <taxon>Bacillota</taxon>
        <taxon>Bacilli</taxon>
        <taxon>Bacillales</taxon>
        <taxon>Paenibacillaceae</taxon>
        <taxon>Paenibacillus</taxon>
    </lineage>
</organism>
<comment type="caution">
    <text evidence="1">The sequence shown here is derived from an EMBL/GenBank/DDBJ whole genome shotgun (WGS) entry which is preliminary data.</text>
</comment>
<keyword evidence="2" id="KW-1185">Reference proteome</keyword>
<dbReference type="PANTHER" id="PTHR35174:SF4">
    <property type="entry name" value="BLL7163 PROTEIN"/>
    <property type="match status" value="1"/>
</dbReference>
<evidence type="ECO:0000313" key="2">
    <source>
        <dbReference type="Proteomes" id="UP000252415"/>
    </source>
</evidence>
<name>A0A368W4C2_9BACL</name>
<dbReference type="Gene3D" id="3.30.70.1060">
    <property type="entry name" value="Dimeric alpha+beta barrel"/>
    <property type="match status" value="1"/>
</dbReference>
<protein>
    <submittedName>
        <fullName evidence="1">Uncharacterized protein</fullName>
    </submittedName>
</protein>
<sequence>MRFMLIVKSTVYSEAGVYHSREYNNATITYKQFLVKAGALLAAEVLQPSSSGIRITYPPHRGEPRVQVGPFSADKTLIAEFTLIDVRTDDEELNWALRMPVPAGLGEFEIEIRRLEENSDSLREPRIQALESDLQDQLYMFKKNTKSSTSFNLNNRGV</sequence>
<dbReference type="OrthoDB" id="9795306at2"/>
<accession>A0A368W4C2</accession>
<reference evidence="1 2" key="1">
    <citation type="submission" date="2018-07" db="EMBL/GenBank/DDBJ databases">
        <title>Genomic Encyclopedia of Type Strains, Phase III (KMG-III): the genomes of soil and plant-associated and newly described type strains.</title>
        <authorList>
            <person name="Whitman W."/>
        </authorList>
    </citation>
    <scope>NUCLEOTIDE SEQUENCE [LARGE SCALE GENOMIC DNA]</scope>
    <source>
        <strain evidence="1 2">CECT 7506</strain>
    </source>
</reference>
<dbReference type="AlphaFoldDB" id="A0A368W4C2"/>
<dbReference type="RefSeq" id="WP_114379117.1">
    <property type="nucleotide sequence ID" value="NZ_QPJD01000003.1"/>
</dbReference>
<dbReference type="InterPro" id="IPR011008">
    <property type="entry name" value="Dimeric_a/b-barrel"/>
</dbReference>
<evidence type="ECO:0000313" key="1">
    <source>
        <dbReference type="EMBL" id="RCW50281.1"/>
    </source>
</evidence>
<dbReference type="PANTHER" id="PTHR35174">
    <property type="entry name" value="BLL7171 PROTEIN-RELATED"/>
    <property type="match status" value="1"/>
</dbReference>
<dbReference type="EMBL" id="QPJD01000003">
    <property type="protein sequence ID" value="RCW50281.1"/>
    <property type="molecule type" value="Genomic_DNA"/>
</dbReference>
<gene>
    <name evidence="1" type="ORF">DFP97_103301</name>
</gene>
<dbReference type="SUPFAM" id="SSF54909">
    <property type="entry name" value="Dimeric alpha+beta barrel"/>
    <property type="match status" value="1"/>
</dbReference>
<proteinExistence type="predicted"/>